<comment type="caution">
    <text evidence="1">The sequence shown here is derived from an EMBL/GenBank/DDBJ whole genome shotgun (WGS) entry which is preliminary data.</text>
</comment>
<dbReference type="STRING" id="721133.SAMN05216176_11750"/>
<protein>
    <submittedName>
        <fullName evidence="1">Uncharacterized protein</fullName>
    </submittedName>
</protein>
<keyword evidence="2" id="KW-1185">Reference proteome</keyword>
<gene>
    <name evidence="1" type="ORF">NA8A_23018</name>
</gene>
<name>K2NY89_9HYPH</name>
<dbReference type="EMBL" id="AMSI01000028">
    <property type="protein sequence ID" value="EKF40021.1"/>
    <property type="molecule type" value="Genomic_DNA"/>
</dbReference>
<organism evidence="1 2">
    <name type="scientific">Nitratireductor indicus C115</name>
    <dbReference type="NCBI Taxonomy" id="1231190"/>
    <lineage>
        <taxon>Bacteria</taxon>
        <taxon>Pseudomonadati</taxon>
        <taxon>Pseudomonadota</taxon>
        <taxon>Alphaproteobacteria</taxon>
        <taxon>Hyphomicrobiales</taxon>
        <taxon>Phyllobacteriaceae</taxon>
        <taxon>Nitratireductor</taxon>
    </lineage>
</organism>
<dbReference type="Proteomes" id="UP000007374">
    <property type="component" value="Unassembled WGS sequence"/>
</dbReference>
<dbReference type="PATRIC" id="fig|1231190.3.peg.4744"/>
<dbReference type="AlphaFoldDB" id="K2NY89"/>
<accession>K2NY89</accession>
<sequence length="102" mass="11441">MASQASHHDDLVEPSVPWPGPELNYRENHVLKKLIVAAGEMLPASTIAYAGPATVNALVKHGFVELEKGIQTFDRSQCIRATQDGIAFVQRYEAHRRQHFYL</sequence>
<evidence type="ECO:0000313" key="2">
    <source>
        <dbReference type="Proteomes" id="UP000007374"/>
    </source>
</evidence>
<proteinExistence type="predicted"/>
<reference evidence="1 2" key="1">
    <citation type="journal article" date="2012" name="J. Bacteriol.">
        <title>Genome Sequence of Nitratireductor indicus Type Strain C115.</title>
        <authorList>
            <person name="Lai Q."/>
            <person name="Li G."/>
            <person name="Yu Z."/>
            <person name="Shao Z."/>
        </authorList>
    </citation>
    <scope>NUCLEOTIDE SEQUENCE [LARGE SCALE GENOMIC DNA]</scope>
    <source>
        <strain evidence="1 2">C115</strain>
    </source>
</reference>
<evidence type="ECO:0000313" key="1">
    <source>
        <dbReference type="EMBL" id="EKF40021.1"/>
    </source>
</evidence>